<dbReference type="Proteomes" id="UP000053593">
    <property type="component" value="Unassembled WGS sequence"/>
</dbReference>
<reference evidence="2 3" key="1">
    <citation type="submission" date="2014-04" db="EMBL/GenBank/DDBJ databases">
        <title>Evolutionary Origins and Diversification of the Mycorrhizal Mutualists.</title>
        <authorList>
            <consortium name="DOE Joint Genome Institute"/>
            <consortium name="Mycorrhizal Genomics Consortium"/>
            <person name="Kohler A."/>
            <person name="Kuo A."/>
            <person name="Nagy L.G."/>
            <person name="Floudas D."/>
            <person name="Copeland A."/>
            <person name="Barry K.W."/>
            <person name="Cichocki N."/>
            <person name="Veneault-Fourrey C."/>
            <person name="LaButti K."/>
            <person name="Lindquist E.A."/>
            <person name="Lipzen A."/>
            <person name="Lundell T."/>
            <person name="Morin E."/>
            <person name="Murat C."/>
            <person name="Riley R."/>
            <person name="Ohm R."/>
            <person name="Sun H."/>
            <person name="Tunlid A."/>
            <person name="Henrissat B."/>
            <person name="Grigoriev I.V."/>
            <person name="Hibbett D.S."/>
            <person name="Martin F."/>
        </authorList>
    </citation>
    <scope>NUCLEOTIDE SEQUENCE [LARGE SCALE GENOMIC DNA]</scope>
    <source>
        <strain evidence="2 3">FD-317 M1</strain>
    </source>
</reference>
<evidence type="ECO:0000313" key="3">
    <source>
        <dbReference type="Proteomes" id="UP000053593"/>
    </source>
</evidence>
<feature type="compositionally biased region" description="Polar residues" evidence="1">
    <location>
        <begin position="1"/>
        <end position="14"/>
    </location>
</feature>
<feature type="region of interest" description="Disordered" evidence="1">
    <location>
        <begin position="312"/>
        <end position="350"/>
    </location>
</feature>
<feature type="compositionally biased region" description="Polar residues" evidence="1">
    <location>
        <begin position="49"/>
        <end position="64"/>
    </location>
</feature>
<dbReference type="AlphaFoldDB" id="A0A0D0BYR7"/>
<accession>A0A0D0BYR7</accession>
<protein>
    <submittedName>
        <fullName evidence="2">Uncharacterized protein</fullName>
    </submittedName>
</protein>
<evidence type="ECO:0000256" key="1">
    <source>
        <dbReference type="SAM" id="MobiDB-lite"/>
    </source>
</evidence>
<gene>
    <name evidence="2" type="ORF">GYMLUDRAFT_65212</name>
</gene>
<dbReference type="HOGENOM" id="CLU_067148_0_0_1"/>
<dbReference type="EMBL" id="KN834896">
    <property type="protein sequence ID" value="KIK50557.1"/>
    <property type="molecule type" value="Genomic_DNA"/>
</dbReference>
<sequence length="350" mass="40530">METQRTHSGMSSSKNTKHSRYYANHRLERRAQSREYKRKRTAAAKENKQSTVIPPSSNRPQLSSLRGENHAAPMYQEFITLRNSIDDWLTRAVPQYPVMKSEFVQHFSTYLLSGGSLSSDLHVFLDRYICNLAAFDDLDIWQLFKSLCAMQQALGSGRARLVFEVAPQMEIPQPSWGGSTLWVPRSSSSSTETIYQCVLKLRDRTDRLKKISHKMQGYKGTLTWRYEEVENCIQSGRDLYLDWYTMLDDVEEDPAAVELLMFLKEVSRTMYDLGQHIKPEFKQIHPLSKDVPLPYRNFKRAEQMESMAVTESLQSRQLWSPPSRQPWSPPSRQLWSPQVANHHGGHPAMN</sequence>
<proteinExistence type="predicted"/>
<keyword evidence="3" id="KW-1185">Reference proteome</keyword>
<evidence type="ECO:0000313" key="2">
    <source>
        <dbReference type="EMBL" id="KIK50557.1"/>
    </source>
</evidence>
<feature type="region of interest" description="Disordered" evidence="1">
    <location>
        <begin position="1"/>
        <end position="64"/>
    </location>
</feature>
<feature type="compositionally biased region" description="Basic and acidic residues" evidence="1">
    <location>
        <begin position="25"/>
        <end position="35"/>
    </location>
</feature>
<organism evidence="2 3">
    <name type="scientific">Collybiopsis luxurians FD-317 M1</name>
    <dbReference type="NCBI Taxonomy" id="944289"/>
    <lineage>
        <taxon>Eukaryota</taxon>
        <taxon>Fungi</taxon>
        <taxon>Dikarya</taxon>
        <taxon>Basidiomycota</taxon>
        <taxon>Agaricomycotina</taxon>
        <taxon>Agaricomycetes</taxon>
        <taxon>Agaricomycetidae</taxon>
        <taxon>Agaricales</taxon>
        <taxon>Marasmiineae</taxon>
        <taxon>Omphalotaceae</taxon>
        <taxon>Collybiopsis</taxon>
        <taxon>Collybiopsis luxurians</taxon>
    </lineage>
</organism>
<name>A0A0D0BYR7_9AGAR</name>